<dbReference type="OrthoDB" id="5956805at2759"/>
<dbReference type="PANTHER" id="PTHR11319">
    <property type="entry name" value="G PROTEIN-COUPLED RECEPTOR-RELATED"/>
    <property type="match status" value="1"/>
</dbReference>
<keyword evidence="3" id="KW-1185">Reference proteome</keyword>
<feature type="transmembrane region" description="Helical" evidence="1">
    <location>
        <begin position="709"/>
        <end position="731"/>
    </location>
</feature>
<dbReference type="RefSeq" id="XP_001031637.2">
    <property type="nucleotide sequence ID" value="XM_001031637.2"/>
</dbReference>
<evidence type="ECO:0000313" key="2">
    <source>
        <dbReference type="EMBL" id="EAR83974.2"/>
    </source>
</evidence>
<proteinExistence type="predicted"/>
<dbReference type="PANTHER" id="PTHR11319:SF35">
    <property type="entry name" value="OUTER MEMBRANE PROTEIN PMPC-RELATED"/>
    <property type="match status" value="1"/>
</dbReference>
<feature type="transmembrane region" description="Helical" evidence="1">
    <location>
        <begin position="858"/>
        <end position="878"/>
    </location>
</feature>
<feature type="transmembrane region" description="Helical" evidence="1">
    <location>
        <begin position="984"/>
        <end position="1004"/>
    </location>
</feature>
<accession>I7LSZ8</accession>
<dbReference type="InParanoid" id="I7LSZ8"/>
<dbReference type="AlphaFoldDB" id="I7LSZ8"/>
<feature type="transmembrane region" description="Helical" evidence="1">
    <location>
        <begin position="1047"/>
        <end position="1067"/>
    </location>
</feature>
<feature type="transmembrane region" description="Helical" evidence="1">
    <location>
        <begin position="910"/>
        <end position="933"/>
    </location>
</feature>
<sequence length="1252" mass="145142">MTQENIQNVQVIMSAQSLSSNNLTITQDTFNTLSQQNFYLQDFFFIFNNSSNSTYQINLNQNTQNVTWQNISVIQQQISLTQLTFQDIDHINLNQIKLSGLQNYGKQESSLLKFMNIKVVEISDLIIQNCIFQPNSQKYFFDFYDVKNVTIKNVQIQQNIDVNQIFRFSLIGQLNLRNISITQNQASLQGSSYNIYNLALFQLFGCSYSFFADSFIQNNIGIAIIQSYSNYTQGSQLITFIDDLIVFQNTTLIQNVIQQHLIQIKSSYVQINYINFTSNEGGFLIDSSSQVQFSKSIFNKNTAQNGGAIQFKNVISLIQLNESQFSKNRAKGSGGAFYIENIGTCQIKFDKDTQIVNNYALIGGGIRIVQTNSQYLNIPTNFPFQVNVFNNQAEIYGNDSATYLQNLIIQNYYDPNQSTDYEFEFQNNQSQVPSFYQSDYQKYIEIKNFQSGGYLALRIYIIDNYNRYLTFSKETLTSNLYPSDIQQELQNIQIQISNQNIQQTQLIGEKILNYNQYNETSQSFELTGLQIQGVLSSLQIFTLSSNIYSQSIIQKPIAMQIIFRQCKLGEIIQQSTNLINTCKQCQSGSYQLIDPQILYKNSQNQQQNGVKNECNSCPFSAISCQGATVMLKNGYWRSDNFSDEILACDSNIGSCQEQNPQNQQGCIEGYMGPLCEQCDTIGQIWKNKRYTQQFQLGKCEVCSQSTLQYAFLVLKGFFFIGYLLFTLKVFINQFIFSQRCYYLRAMKIIPVSKNSIKDKSGFFIKIIVNYTQLSYILIGQPQLIPININILGNLIGQTNRQFAFGIECILSAQTIEKTGKIVISALIQSFIPIFFISLLYLCFYIIQIFSKKVIKKHHYITLFSILFTFFQVEQISYFSNSLTCRQIGSKKYNPNDLTQLCDQTNIKTFIYPYSLIILFLWSFIPLVFLFMLIKKRKRLNECSTKYNLGYFYGELKERYYYWEFVRIYKKILIVYIHILLSNTFINSSTILIIFIFVFYLKFVFQIKPFIQLRITYIELTAYSLIVFKVFLVSIIQDKSSTQFFMEAFIMALDFLFFIHLICIILAYKASDKNSWFGRGLNFLLRKILPKRYIKQINNLSQVSSKVYFRWKFLRSNISKIIHDKANQNISNLNNNFTQPIQAISSNLNSDTQCYPLTGNMQLSSKASSCNSPKFELNKKNNSVFRLFKYKKQQSEDVDEDGQDYIIETSQQNNLVQEPQKVESYSFKTRSSIHKQYNLDSSSKQIKINNAFQ</sequence>
<dbReference type="Proteomes" id="UP000009168">
    <property type="component" value="Unassembled WGS sequence"/>
</dbReference>
<evidence type="ECO:0000313" key="3">
    <source>
        <dbReference type="Proteomes" id="UP000009168"/>
    </source>
</evidence>
<feature type="transmembrane region" description="Helical" evidence="1">
    <location>
        <begin position="821"/>
        <end position="846"/>
    </location>
</feature>
<organism evidence="2 3">
    <name type="scientific">Tetrahymena thermophila (strain SB210)</name>
    <dbReference type="NCBI Taxonomy" id="312017"/>
    <lineage>
        <taxon>Eukaryota</taxon>
        <taxon>Sar</taxon>
        <taxon>Alveolata</taxon>
        <taxon>Ciliophora</taxon>
        <taxon>Intramacronucleata</taxon>
        <taxon>Oligohymenophorea</taxon>
        <taxon>Hymenostomatida</taxon>
        <taxon>Tetrahymenina</taxon>
        <taxon>Tetrahymenidae</taxon>
        <taxon>Tetrahymena</taxon>
    </lineage>
</organism>
<keyword evidence="1 2" id="KW-0812">Transmembrane</keyword>
<feature type="transmembrane region" description="Helical" evidence="1">
    <location>
        <begin position="762"/>
        <end position="778"/>
    </location>
</feature>
<gene>
    <name evidence="2" type="ORF">TTHERM_00760210</name>
</gene>
<keyword evidence="1" id="KW-1133">Transmembrane helix</keyword>
<name>I7LSZ8_TETTS</name>
<dbReference type="EMBL" id="GG662440">
    <property type="protein sequence ID" value="EAR83974.2"/>
    <property type="molecule type" value="Genomic_DNA"/>
</dbReference>
<feature type="transmembrane region" description="Helical" evidence="1">
    <location>
        <begin position="1016"/>
        <end position="1035"/>
    </location>
</feature>
<dbReference type="GeneID" id="7825019"/>
<keyword evidence="1" id="KW-0472">Membrane</keyword>
<dbReference type="KEGG" id="tet:TTHERM_00760210"/>
<protein>
    <submittedName>
        <fullName evidence="2">Transmembrane protein, putative</fullName>
    </submittedName>
</protein>
<reference evidence="3" key="1">
    <citation type="journal article" date="2006" name="PLoS Biol.">
        <title>Macronuclear genome sequence of the ciliate Tetrahymena thermophila, a model eukaryote.</title>
        <authorList>
            <person name="Eisen J.A."/>
            <person name="Coyne R.S."/>
            <person name="Wu M."/>
            <person name="Wu D."/>
            <person name="Thiagarajan M."/>
            <person name="Wortman J.R."/>
            <person name="Badger J.H."/>
            <person name="Ren Q."/>
            <person name="Amedeo P."/>
            <person name="Jones K.M."/>
            <person name="Tallon L.J."/>
            <person name="Delcher A.L."/>
            <person name="Salzberg S.L."/>
            <person name="Silva J.C."/>
            <person name="Haas B.J."/>
            <person name="Majoros W.H."/>
            <person name="Farzad M."/>
            <person name="Carlton J.M."/>
            <person name="Smith R.K. Jr."/>
            <person name="Garg J."/>
            <person name="Pearlman R.E."/>
            <person name="Karrer K.M."/>
            <person name="Sun L."/>
            <person name="Manning G."/>
            <person name="Elde N.C."/>
            <person name="Turkewitz A.P."/>
            <person name="Asai D.J."/>
            <person name="Wilkes D.E."/>
            <person name="Wang Y."/>
            <person name="Cai H."/>
            <person name="Collins K."/>
            <person name="Stewart B.A."/>
            <person name="Lee S.R."/>
            <person name="Wilamowska K."/>
            <person name="Weinberg Z."/>
            <person name="Ruzzo W.L."/>
            <person name="Wloga D."/>
            <person name="Gaertig J."/>
            <person name="Frankel J."/>
            <person name="Tsao C.-C."/>
            <person name="Gorovsky M.A."/>
            <person name="Keeling P.J."/>
            <person name="Waller R.F."/>
            <person name="Patron N.J."/>
            <person name="Cherry J.M."/>
            <person name="Stover N.A."/>
            <person name="Krieger C.J."/>
            <person name="del Toro C."/>
            <person name="Ryder H.F."/>
            <person name="Williamson S.C."/>
            <person name="Barbeau R.A."/>
            <person name="Hamilton E.P."/>
            <person name="Orias E."/>
        </authorList>
    </citation>
    <scope>NUCLEOTIDE SEQUENCE [LARGE SCALE GENOMIC DNA]</scope>
    <source>
        <strain evidence="3">SB210</strain>
    </source>
</reference>
<evidence type="ECO:0000256" key="1">
    <source>
        <dbReference type="SAM" id="Phobius"/>
    </source>
</evidence>